<accession>A0A9Q1E8P9</accession>
<evidence type="ECO:0000256" key="1">
    <source>
        <dbReference type="SAM" id="MobiDB-lite"/>
    </source>
</evidence>
<dbReference type="AlphaFoldDB" id="A0A9Q1E8P9"/>
<proteinExistence type="predicted"/>
<comment type="caution">
    <text evidence="2">The sequence shown here is derived from an EMBL/GenBank/DDBJ whole genome shotgun (WGS) entry which is preliminary data.</text>
</comment>
<sequence>MPHPSRSRTLAGPLAADPTPPVFFAVNPRKERPDKKRRPKAAAAGRQELDEVRATGERLSVTPPQVCREYSTQTCHLIWGQERLHAQGPGSRRWVYKVPDSPAEGAQWDSDGGPFDAPFRAHWAERRGGWRRIGRCC</sequence>
<protein>
    <submittedName>
        <fullName evidence="2">Uncharacterized protein</fullName>
    </submittedName>
</protein>
<gene>
    <name evidence="2" type="ORF">SKAU_G00398960</name>
</gene>
<dbReference type="EMBL" id="JAINUF010000021">
    <property type="protein sequence ID" value="KAJ8334257.1"/>
    <property type="molecule type" value="Genomic_DNA"/>
</dbReference>
<dbReference type="Proteomes" id="UP001152622">
    <property type="component" value="Chromosome 21"/>
</dbReference>
<name>A0A9Q1E8P9_SYNKA</name>
<feature type="region of interest" description="Disordered" evidence="1">
    <location>
        <begin position="1"/>
        <end position="57"/>
    </location>
</feature>
<feature type="compositionally biased region" description="Basic and acidic residues" evidence="1">
    <location>
        <begin position="47"/>
        <end position="56"/>
    </location>
</feature>
<keyword evidence="3" id="KW-1185">Reference proteome</keyword>
<organism evidence="2 3">
    <name type="scientific">Synaphobranchus kaupii</name>
    <name type="common">Kaup's arrowtooth eel</name>
    <dbReference type="NCBI Taxonomy" id="118154"/>
    <lineage>
        <taxon>Eukaryota</taxon>
        <taxon>Metazoa</taxon>
        <taxon>Chordata</taxon>
        <taxon>Craniata</taxon>
        <taxon>Vertebrata</taxon>
        <taxon>Euteleostomi</taxon>
        <taxon>Actinopterygii</taxon>
        <taxon>Neopterygii</taxon>
        <taxon>Teleostei</taxon>
        <taxon>Anguilliformes</taxon>
        <taxon>Synaphobranchidae</taxon>
        <taxon>Synaphobranchus</taxon>
    </lineage>
</organism>
<reference evidence="2" key="1">
    <citation type="journal article" date="2023" name="Science">
        <title>Genome structures resolve the early diversification of teleost fishes.</title>
        <authorList>
            <person name="Parey E."/>
            <person name="Louis A."/>
            <person name="Montfort J."/>
            <person name="Bouchez O."/>
            <person name="Roques C."/>
            <person name="Iampietro C."/>
            <person name="Lluch J."/>
            <person name="Castinel A."/>
            <person name="Donnadieu C."/>
            <person name="Desvignes T."/>
            <person name="Floi Bucao C."/>
            <person name="Jouanno E."/>
            <person name="Wen M."/>
            <person name="Mejri S."/>
            <person name="Dirks R."/>
            <person name="Jansen H."/>
            <person name="Henkel C."/>
            <person name="Chen W.J."/>
            <person name="Zahm M."/>
            <person name="Cabau C."/>
            <person name="Klopp C."/>
            <person name="Thompson A.W."/>
            <person name="Robinson-Rechavi M."/>
            <person name="Braasch I."/>
            <person name="Lecointre G."/>
            <person name="Bobe J."/>
            <person name="Postlethwait J.H."/>
            <person name="Berthelot C."/>
            <person name="Roest Crollius H."/>
            <person name="Guiguen Y."/>
        </authorList>
    </citation>
    <scope>NUCLEOTIDE SEQUENCE</scope>
    <source>
        <strain evidence="2">WJC10195</strain>
    </source>
</reference>
<evidence type="ECO:0000313" key="2">
    <source>
        <dbReference type="EMBL" id="KAJ8334257.1"/>
    </source>
</evidence>
<evidence type="ECO:0000313" key="3">
    <source>
        <dbReference type="Proteomes" id="UP001152622"/>
    </source>
</evidence>